<dbReference type="AlphaFoldDB" id="A0AA40BUU7"/>
<proteinExistence type="predicted"/>
<keyword evidence="1" id="KW-1133">Transmembrane helix</keyword>
<dbReference type="InterPro" id="IPR002937">
    <property type="entry name" value="Amino_oxidase"/>
</dbReference>
<dbReference type="SUPFAM" id="SSF51905">
    <property type="entry name" value="FAD/NAD(P)-binding domain"/>
    <property type="match status" value="1"/>
</dbReference>
<dbReference type="Gene3D" id="3.90.660.10">
    <property type="match status" value="1"/>
</dbReference>
<keyword evidence="4" id="KW-1185">Reference proteome</keyword>
<keyword evidence="1" id="KW-0472">Membrane</keyword>
<organism evidence="3 4">
    <name type="scientific">Immersiella caudata</name>
    <dbReference type="NCBI Taxonomy" id="314043"/>
    <lineage>
        <taxon>Eukaryota</taxon>
        <taxon>Fungi</taxon>
        <taxon>Dikarya</taxon>
        <taxon>Ascomycota</taxon>
        <taxon>Pezizomycotina</taxon>
        <taxon>Sordariomycetes</taxon>
        <taxon>Sordariomycetidae</taxon>
        <taxon>Sordariales</taxon>
        <taxon>Lasiosphaeriaceae</taxon>
        <taxon>Immersiella</taxon>
    </lineage>
</organism>
<gene>
    <name evidence="3" type="ORF">B0T14DRAFT_539935</name>
</gene>
<dbReference type="EMBL" id="JAULSU010000006">
    <property type="protein sequence ID" value="KAK0614496.1"/>
    <property type="molecule type" value="Genomic_DNA"/>
</dbReference>
<dbReference type="Gene3D" id="3.50.50.60">
    <property type="entry name" value="FAD/NAD(P)-binding domain"/>
    <property type="match status" value="2"/>
</dbReference>
<feature type="domain" description="Amine oxidase" evidence="2">
    <location>
        <begin position="188"/>
        <end position="276"/>
    </location>
</feature>
<dbReference type="InterPro" id="IPR036188">
    <property type="entry name" value="FAD/NAD-bd_sf"/>
</dbReference>
<reference evidence="3" key="1">
    <citation type="submission" date="2023-06" db="EMBL/GenBank/DDBJ databases">
        <title>Genome-scale phylogeny and comparative genomics of the fungal order Sordariales.</title>
        <authorList>
            <consortium name="Lawrence Berkeley National Laboratory"/>
            <person name="Hensen N."/>
            <person name="Bonometti L."/>
            <person name="Westerberg I."/>
            <person name="Brannstrom I.O."/>
            <person name="Guillou S."/>
            <person name="Cros-Aarteil S."/>
            <person name="Calhoun S."/>
            <person name="Haridas S."/>
            <person name="Kuo A."/>
            <person name="Mondo S."/>
            <person name="Pangilinan J."/>
            <person name="Riley R."/>
            <person name="Labutti K."/>
            <person name="Andreopoulos B."/>
            <person name="Lipzen A."/>
            <person name="Chen C."/>
            <person name="Yanf M."/>
            <person name="Daum C."/>
            <person name="Ng V."/>
            <person name="Clum A."/>
            <person name="Steindorff A."/>
            <person name="Ohm R."/>
            <person name="Martin F."/>
            <person name="Silar P."/>
            <person name="Natvig D."/>
            <person name="Lalanne C."/>
            <person name="Gautier V."/>
            <person name="Ament-Velasquez S.L."/>
            <person name="Kruys A."/>
            <person name="Hutchinson M.I."/>
            <person name="Powell A.J."/>
            <person name="Barry K."/>
            <person name="Miller A.N."/>
            <person name="Grigoriev I.V."/>
            <person name="Debuchy R."/>
            <person name="Gladieux P."/>
            <person name="Thoren M.H."/>
            <person name="Johannesson H."/>
        </authorList>
    </citation>
    <scope>NUCLEOTIDE SEQUENCE</scope>
    <source>
        <strain evidence="3">CBS 606.72</strain>
    </source>
</reference>
<evidence type="ECO:0000256" key="1">
    <source>
        <dbReference type="SAM" id="Phobius"/>
    </source>
</evidence>
<evidence type="ECO:0000259" key="2">
    <source>
        <dbReference type="Pfam" id="PF01593"/>
    </source>
</evidence>
<evidence type="ECO:0000313" key="3">
    <source>
        <dbReference type="EMBL" id="KAK0614496.1"/>
    </source>
</evidence>
<accession>A0AA40BUU7</accession>
<dbReference type="Proteomes" id="UP001175000">
    <property type="component" value="Unassembled WGS sequence"/>
</dbReference>
<dbReference type="PANTHER" id="PTHR42923">
    <property type="entry name" value="PROTOPORPHYRINOGEN OXIDASE"/>
    <property type="match status" value="1"/>
</dbReference>
<keyword evidence="1" id="KW-0812">Transmembrane</keyword>
<dbReference type="GO" id="GO:0016491">
    <property type="term" value="F:oxidoreductase activity"/>
    <property type="evidence" value="ECO:0007669"/>
    <property type="project" value="InterPro"/>
</dbReference>
<dbReference type="InterPro" id="IPR050464">
    <property type="entry name" value="Zeta_carotene_desat/Oxidored"/>
</dbReference>
<evidence type="ECO:0000313" key="4">
    <source>
        <dbReference type="Proteomes" id="UP001175000"/>
    </source>
</evidence>
<dbReference type="Pfam" id="PF13450">
    <property type="entry name" value="NAD_binding_8"/>
    <property type="match status" value="1"/>
</dbReference>
<dbReference type="Pfam" id="PF01593">
    <property type="entry name" value="Amino_oxidase"/>
    <property type="match status" value="1"/>
</dbReference>
<comment type="caution">
    <text evidence="3">The sequence shown here is derived from an EMBL/GenBank/DDBJ whole genome shotgun (WGS) entry which is preliminary data.</text>
</comment>
<feature type="transmembrane region" description="Helical" evidence="1">
    <location>
        <begin position="129"/>
        <end position="148"/>
    </location>
</feature>
<dbReference type="PANTHER" id="PTHR42923:SF42">
    <property type="entry name" value="AMINE OXIDASE DOMAIN-CONTAINING PROTEIN"/>
    <property type="match status" value="1"/>
</dbReference>
<name>A0AA40BUU7_9PEZI</name>
<protein>
    <recommendedName>
        <fullName evidence="2">Amine oxidase domain-containing protein</fullName>
    </recommendedName>
</protein>
<feature type="transmembrane region" description="Helical" evidence="1">
    <location>
        <begin position="12"/>
        <end position="31"/>
    </location>
</feature>
<sequence length="446" mass="48864">MTECSSRFADQRLRTAIIGTGLAGLTTAYLLNNDEKQRYELTLLEQADSLSFDSASVAVKNHQTGTIERADLPMRTSAGGYYAILNRMYRHLGMPTHPVRFLFVFAKALRSSMSDSNTTTQQPHFKEYFVLYLIICHFCFAVACFFVQPHIETESVADYLDRIWLPRRYARTDAGFSGGDLVAYIKNSYRQQHYTVCGGVRQVQARLANGIGKKNMRVKCRVLSVTPEEQTGRVVVRWQVVGADSTAVCEDAFDRVVLAVSPDIVGRILQVPRLSAALAKIPTVRVESSVLAPSGPSARYSIVEDEEDAAVCMHHTNSEAAPAQVITLRSQFSTSQGSPSGRSEALHAMPGGVVSTCPLDRASGEVKCVLKTAGFTRTLRSVKGRGVVGAIMGHGRSDIGWVNGQDNVWLAGSWCWDGMVLLEGCVVSAMRIAGDFGVRIPREAKE</sequence>